<protein>
    <recommendedName>
        <fullName evidence="5">CHRD domain-containing protein</fullName>
    </recommendedName>
</protein>
<accession>A0ABW6BYM3</accession>
<dbReference type="SUPFAM" id="SSF49329">
    <property type="entry name" value="Cu,Zn superoxide dismutase-like"/>
    <property type="match status" value="1"/>
</dbReference>
<evidence type="ECO:0000313" key="4">
    <source>
        <dbReference type="Proteomes" id="UP001597641"/>
    </source>
</evidence>
<evidence type="ECO:0008006" key="5">
    <source>
        <dbReference type="Google" id="ProtNLM"/>
    </source>
</evidence>
<dbReference type="PROSITE" id="PS51257">
    <property type="entry name" value="PROKAR_LIPOPROTEIN"/>
    <property type="match status" value="1"/>
</dbReference>
<evidence type="ECO:0000256" key="1">
    <source>
        <dbReference type="ARBA" id="ARBA00010457"/>
    </source>
</evidence>
<dbReference type="InterPro" id="IPR036423">
    <property type="entry name" value="SOD-like_Cu/Zn_dom_sf"/>
</dbReference>
<proteinExistence type="inferred from homology"/>
<reference evidence="4" key="1">
    <citation type="journal article" date="2019" name="Int. J. Syst. Evol. Microbiol.">
        <title>The Global Catalogue of Microorganisms (GCM) 10K type strain sequencing project: providing services to taxonomists for standard genome sequencing and annotation.</title>
        <authorList>
            <consortium name="The Broad Institute Genomics Platform"/>
            <consortium name="The Broad Institute Genome Sequencing Center for Infectious Disease"/>
            <person name="Wu L."/>
            <person name="Ma J."/>
        </authorList>
    </citation>
    <scope>NUCLEOTIDE SEQUENCE [LARGE SCALE GENOMIC DNA]</scope>
    <source>
        <strain evidence="4">KCTC 23984</strain>
    </source>
</reference>
<evidence type="ECO:0000256" key="2">
    <source>
        <dbReference type="SAM" id="SignalP"/>
    </source>
</evidence>
<evidence type="ECO:0000313" key="3">
    <source>
        <dbReference type="EMBL" id="MFD3001474.1"/>
    </source>
</evidence>
<dbReference type="Gene3D" id="2.60.40.200">
    <property type="entry name" value="Superoxide dismutase, copper/zinc binding domain"/>
    <property type="match status" value="1"/>
</dbReference>
<organism evidence="3 4">
    <name type="scientific">Pontibacter toksunensis</name>
    <dbReference type="NCBI Taxonomy" id="1332631"/>
    <lineage>
        <taxon>Bacteria</taxon>
        <taxon>Pseudomonadati</taxon>
        <taxon>Bacteroidota</taxon>
        <taxon>Cytophagia</taxon>
        <taxon>Cytophagales</taxon>
        <taxon>Hymenobacteraceae</taxon>
        <taxon>Pontibacter</taxon>
    </lineage>
</organism>
<name>A0ABW6BYM3_9BACT</name>
<gene>
    <name evidence="3" type="ORF">ACFS7Z_13980</name>
</gene>
<comment type="caution">
    <text evidence="3">The sequence shown here is derived from an EMBL/GenBank/DDBJ whole genome shotgun (WGS) entry which is preliminary data.</text>
</comment>
<feature type="signal peptide" evidence="2">
    <location>
        <begin position="1"/>
        <end position="24"/>
    </location>
</feature>
<feature type="chain" id="PRO_5047031096" description="CHRD domain-containing protein" evidence="2">
    <location>
        <begin position="25"/>
        <end position="213"/>
    </location>
</feature>
<dbReference type="RefSeq" id="WP_377485611.1">
    <property type="nucleotide sequence ID" value="NZ_JBHUOX010000010.1"/>
</dbReference>
<sequence>MKNLFLKPTSIMAACAMFMFTACSEDDVAPQDLSAQNIEEARSSKSMNLHKTYTADIMSLNNSGVMGTATLMLEGDMLTVHIMASGLEPGMVHPQHIHGFMENNKNAKCPPMSADMDGDGLVELGEGLPFYGPVLLPLQPFPVAPDGTIDYKETFDISDMPALLPLQNDVIVLHGMTVDGVYVATLPVACGEIKPMNNGKGMGMGKGKAKGKK</sequence>
<keyword evidence="4" id="KW-1185">Reference proteome</keyword>
<dbReference type="Proteomes" id="UP001597641">
    <property type="component" value="Unassembled WGS sequence"/>
</dbReference>
<keyword evidence="2" id="KW-0732">Signal</keyword>
<dbReference type="EMBL" id="JBHUOX010000010">
    <property type="protein sequence ID" value="MFD3001474.1"/>
    <property type="molecule type" value="Genomic_DNA"/>
</dbReference>
<comment type="similarity">
    <text evidence="1">Belongs to the Cu-Zn superoxide dismutase family.</text>
</comment>